<dbReference type="Gene3D" id="3.40.30.10">
    <property type="entry name" value="Glutaredoxin"/>
    <property type="match status" value="1"/>
</dbReference>
<evidence type="ECO:0000256" key="2">
    <source>
        <dbReference type="SAM" id="SignalP"/>
    </source>
</evidence>
<dbReference type="Proteomes" id="UP001470230">
    <property type="component" value="Unassembled WGS sequence"/>
</dbReference>
<protein>
    <recommendedName>
        <fullName evidence="5">Thioredoxin domain-containing protein</fullName>
    </recommendedName>
</protein>
<name>A0ABR2KAM5_9EUKA</name>
<dbReference type="SUPFAM" id="SSF52833">
    <property type="entry name" value="Thioredoxin-like"/>
    <property type="match status" value="1"/>
</dbReference>
<feature type="chain" id="PRO_5045556922" description="Thioredoxin domain-containing protein" evidence="2">
    <location>
        <begin position="21"/>
        <end position="522"/>
    </location>
</feature>
<accession>A0ABR2KAM5</accession>
<evidence type="ECO:0000256" key="1">
    <source>
        <dbReference type="ARBA" id="ARBA00006347"/>
    </source>
</evidence>
<organism evidence="3 4">
    <name type="scientific">Tritrichomonas musculus</name>
    <dbReference type="NCBI Taxonomy" id="1915356"/>
    <lineage>
        <taxon>Eukaryota</taxon>
        <taxon>Metamonada</taxon>
        <taxon>Parabasalia</taxon>
        <taxon>Tritrichomonadida</taxon>
        <taxon>Tritrichomonadidae</taxon>
        <taxon>Tritrichomonas</taxon>
    </lineage>
</organism>
<keyword evidence="4" id="KW-1185">Reference proteome</keyword>
<comment type="similarity">
    <text evidence="1">Belongs to the protein disulfide isomerase family.</text>
</comment>
<evidence type="ECO:0000313" key="4">
    <source>
        <dbReference type="Proteomes" id="UP001470230"/>
    </source>
</evidence>
<evidence type="ECO:0000313" key="3">
    <source>
        <dbReference type="EMBL" id="KAK8887060.1"/>
    </source>
</evidence>
<dbReference type="EMBL" id="JAPFFF010000006">
    <property type="protein sequence ID" value="KAK8887060.1"/>
    <property type="molecule type" value="Genomic_DNA"/>
</dbReference>
<evidence type="ECO:0008006" key="5">
    <source>
        <dbReference type="Google" id="ProtNLM"/>
    </source>
</evidence>
<comment type="caution">
    <text evidence="3">The sequence shown here is derived from an EMBL/GenBank/DDBJ whole genome shotgun (WGS) entry which is preliminary data.</text>
</comment>
<proteinExistence type="inferred from homology"/>
<dbReference type="InterPro" id="IPR036249">
    <property type="entry name" value="Thioredoxin-like_sf"/>
</dbReference>
<dbReference type="PANTHER" id="PTHR18929:SF240">
    <property type="entry name" value="PROTEIN DISULFIDE-ISOMERASE"/>
    <property type="match status" value="1"/>
</dbReference>
<dbReference type="PANTHER" id="PTHR18929">
    <property type="entry name" value="PROTEIN DISULFIDE ISOMERASE"/>
    <property type="match status" value="1"/>
</dbReference>
<gene>
    <name evidence="3" type="ORF">M9Y10_038096</name>
</gene>
<keyword evidence="2" id="KW-0732">Signal</keyword>
<feature type="signal peptide" evidence="2">
    <location>
        <begin position="1"/>
        <end position="20"/>
    </location>
</feature>
<reference evidence="3 4" key="1">
    <citation type="submission" date="2024-04" db="EMBL/GenBank/DDBJ databases">
        <title>Tritrichomonas musculus Genome.</title>
        <authorList>
            <person name="Alves-Ferreira E."/>
            <person name="Grigg M."/>
            <person name="Lorenzi H."/>
            <person name="Galac M."/>
        </authorList>
    </citation>
    <scope>NUCLEOTIDE SEQUENCE [LARGE SCALE GENOMIC DNA]</scope>
    <source>
        <strain evidence="3 4">EAF2021</strain>
    </source>
</reference>
<sequence>MIFILISFITSSTFVPYTTSESLLLVPMNMTQILEVIKELPMLVVLLHDPLSPKSIKCRQNLIDSIPIFQFDLVFAELDARNSTTLLDQLDATAPHILFYTNGTLWGHYSFPSSETTLLYLLNLFAEGTNPPIADNTSLYKSLGTSYYSLIYPANEKIKAHNIHRYVSSKIGFVDLIPFNLQSKTFDPDYFYFFRIEDLFLSKIHKDDVTITNIISCAKPLFKSIAPEDFISNTNLTFAISVNGLTSNVVDILEKVALSFPDIVVGFAEKPLHNFLNFSTSGTLGKIPCISVLNTTARKFYTIPQIINDKLHNNDQTIIDDITNFLSNLPEPVSISEPIKSNSFQSNVTKLVGMNHDDFVLNNDFDSIVLYYSRNTPITRQFIRIFSETADFLIENNVSSDQIRFGMINTTCNAASFPLMPVQPHIEIYPKENKTDSYEYFGQANIQAIIRFIKDHASCNIPIIPRNSTEKEDNTEIYQIYSEIQSLNEKERKKAERRLEVLAAKLKLNLTDSFYQEERNDL</sequence>